<protein>
    <submittedName>
        <fullName evidence="1">Uncharacterized protein</fullName>
    </submittedName>
</protein>
<sequence length="104" mass="11980">MRLRSVPDSHVDSNQLFRYDLDSLSRLSRMIADLAHGQEGDIFPLWAYLCMCESKSEHACLRVWVLLTAGEMAVLIVLMRHTSALNQKQRLWNHTPEMGVINLQ</sequence>
<keyword evidence="2" id="KW-1185">Reference proteome</keyword>
<evidence type="ECO:0000313" key="2">
    <source>
        <dbReference type="Proteomes" id="UP001479290"/>
    </source>
</evidence>
<dbReference type="EMBL" id="JAWDJR010000001">
    <property type="protein sequence ID" value="KAK9981092.1"/>
    <property type="molecule type" value="Genomic_DNA"/>
</dbReference>
<reference evidence="1 2" key="1">
    <citation type="submission" date="2024-05" db="EMBL/GenBank/DDBJ databases">
        <title>A high-quality chromosomal-level genome assembly of Topmouth culter (Culter alburnus).</title>
        <authorList>
            <person name="Zhao H."/>
        </authorList>
    </citation>
    <scope>NUCLEOTIDE SEQUENCE [LARGE SCALE GENOMIC DNA]</scope>
    <source>
        <strain evidence="1">CATC2023</strain>
        <tissue evidence="1">Muscle</tissue>
    </source>
</reference>
<accession>A0AAW2B6N7</accession>
<dbReference type="AlphaFoldDB" id="A0AAW2B6N7"/>
<dbReference type="Proteomes" id="UP001479290">
    <property type="component" value="Unassembled WGS sequence"/>
</dbReference>
<name>A0AAW2B6N7_CULAL</name>
<organism evidence="1 2">
    <name type="scientific">Culter alburnus</name>
    <name type="common">Topmouth culter</name>
    <dbReference type="NCBI Taxonomy" id="194366"/>
    <lineage>
        <taxon>Eukaryota</taxon>
        <taxon>Metazoa</taxon>
        <taxon>Chordata</taxon>
        <taxon>Craniata</taxon>
        <taxon>Vertebrata</taxon>
        <taxon>Euteleostomi</taxon>
        <taxon>Actinopterygii</taxon>
        <taxon>Neopterygii</taxon>
        <taxon>Teleostei</taxon>
        <taxon>Ostariophysi</taxon>
        <taxon>Cypriniformes</taxon>
        <taxon>Xenocyprididae</taxon>
        <taxon>Xenocypridinae</taxon>
        <taxon>Culter</taxon>
    </lineage>
</organism>
<gene>
    <name evidence="1" type="ORF">ABG768_000659</name>
</gene>
<proteinExistence type="predicted"/>
<evidence type="ECO:0000313" key="1">
    <source>
        <dbReference type="EMBL" id="KAK9981092.1"/>
    </source>
</evidence>
<comment type="caution">
    <text evidence="1">The sequence shown here is derived from an EMBL/GenBank/DDBJ whole genome shotgun (WGS) entry which is preliminary data.</text>
</comment>